<comment type="caution">
    <text evidence="2">The sequence shown here is derived from an EMBL/GenBank/DDBJ whole genome shotgun (WGS) entry which is preliminary data.</text>
</comment>
<dbReference type="Gene3D" id="3.40.50.1820">
    <property type="entry name" value="alpha/beta hydrolase"/>
    <property type="match status" value="1"/>
</dbReference>
<dbReference type="InterPro" id="IPR029058">
    <property type="entry name" value="AB_hydrolase_fold"/>
</dbReference>
<reference evidence="2" key="1">
    <citation type="journal article" date="2023" name="Mol. Phylogenet. Evol.">
        <title>Genome-scale phylogeny and comparative genomics of the fungal order Sordariales.</title>
        <authorList>
            <person name="Hensen N."/>
            <person name="Bonometti L."/>
            <person name="Westerberg I."/>
            <person name="Brannstrom I.O."/>
            <person name="Guillou S."/>
            <person name="Cros-Aarteil S."/>
            <person name="Calhoun S."/>
            <person name="Haridas S."/>
            <person name="Kuo A."/>
            <person name="Mondo S."/>
            <person name="Pangilinan J."/>
            <person name="Riley R."/>
            <person name="LaButti K."/>
            <person name="Andreopoulos B."/>
            <person name="Lipzen A."/>
            <person name="Chen C."/>
            <person name="Yan M."/>
            <person name="Daum C."/>
            <person name="Ng V."/>
            <person name="Clum A."/>
            <person name="Steindorff A."/>
            <person name="Ohm R.A."/>
            <person name="Martin F."/>
            <person name="Silar P."/>
            <person name="Natvig D.O."/>
            <person name="Lalanne C."/>
            <person name="Gautier V."/>
            <person name="Ament-Velasquez S.L."/>
            <person name="Kruys A."/>
            <person name="Hutchinson M.I."/>
            <person name="Powell A.J."/>
            <person name="Barry K."/>
            <person name="Miller A.N."/>
            <person name="Grigoriev I.V."/>
            <person name="Debuchy R."/>
            <person name="Gladieux P."/>
            <person name="Hiltunen Thoren M."/>
            <person name="Johannesson H."/>
        </authorList>
    </citation>
    <scope>NUCLEOTIDE SEQUENCE</scope>
    <source>
        <strain evidence="2">PSN324</strain>
    </source>
</reference>
<evidence type="ECO:0000256" key="1">
    <source>
        <dbReference type="SAM" id="SignalP"/>
    </source>
</evidence>
<dbReference type="SUPFAM" id="SSF53474">
    <property type="entry name" value="alpha/beta-Hydrolases"/>
    <property type="match status" value="1"/>
</dbReference>
<sequence>MSLWCLAWPCDWLIEWLRSLFGTGILNEVYPGFKRLAALLGDIVFTITRRVFLESALTVNPSVPAWSYIASYDYGLPILGTFHGSDLLQSTQSYYANFVYNLDPNNASGGTSAKSKVAETWPQWTIKDKKLIQFYNNRNEFLKDDFRAGVAKYLTANLEVFRI</sequence>
<dbReference type="Proteomes" id="UP001321749">
    <property type="component" value="Unassembled WGS sequence"/>
</dbReference>
<name>A0AAV9HIJ2_9PEZI</name>
<feature type="chain" id="PRO_5043328561" description="Carboxylesterase type B domain-containing protein" evidence="1">
    <location>
        <begin position="23"/>
        <end position="163"/>
    </location>
</feature>
<keyword evidence="3" id="KW-1185">Reference proteome</keyword>
<gene>
    <name evidence="2" type="ORF">QBC42DRAFT_311061</name>
</gene>
<dbReference type="AlphaFoldDB" id="A0AAV9HIJ2"/>
<organism evidence="2 3">
    <name type="scientific">Cladorrhinum samala</name>
    <dbReference type="NCBI Taxonomy" id="585594"/>
    <lineage>
        <taxon>Eukaryota</taxon>
        <taxon>Fungi</taxon>
        <taxon>Dikarya</taxon>
        <taxon>Ascomycota</taxon>
        <taxon>Pezizomycotina</taxon>
        <taxon>Sordariomycetes</taxon>
        <taxon>Sordariomycetidae</taxon>
        <taxon>Sordariales</taxon>
        <taxon>Podosporaceae</taxon>
        <taxon>Cladorrhinum</taxon>
    </lineage>
</organism>
<reference evidence="2" key="2">
    <citation type="submission" date="2023-06" db="EMBL/GenBank/DDBJ databases">
        <authorList>
            <consortium name="Lawrence Berkeley National Laboratory"/>
            <person name="Mondo S.J."/>
            <person name="Hensen N."/>
            <person name="Bonometti L."/>
            <person name="Westerberg I."/>
            <person name="Brannstrom I.O."/>
            <person name="Guillou S."/>
            <person name="Cros-Aarteil S."/>
            <person name="Calhoun S."/>
            <person name="Haridas S."/>
            <person name="Kuo A."/>
            <person name="Pangilinan J."/>
            <person name="Riley R."/>
            <person name="Labutti K."/>
            <person name="Andreopoulos B."/>
            <person name="Lipzen A."/>
            <person name="Chen C."/>
            <person name="Yanf M."/>
            <person name="Daum C."/>
            <person name="Ng V."/>
            <person name="Clum A."/>
            <person name="Steindorff A."/>
            <person name="Ohm R."/>
            <person name="Martin F."/>
            <person name="Silar P."/>
            <person name="Natvig D."/>
            <person name="Lalanne C."/>
            <person name="Gautier V."/>
            <person name="Ament-Velasquez S.L."/>
            <person name="Kruys A."/>
            <person name="Hutchinson M.I."/>
            <person name="Powell A.J."/>
            <person name="Barry K."/>
            <person name="Miller A.N."/>
            <person name="Grigoriev I.V."/>
            <person name="Debuchy R."/>
            <person name="Gladieux P."/>
            <person name="Thoren M.H."/>
            <person name="Johannesson H."/>
        </authorList>
    </citation>
    <scope>NUCLEOTIDE SEQUENCE</scope>
    <source>
        <strain evidence="2">PSN324</strain>
    </source>
</reference>
<protein>
    <recommendedName>
        <fullName evidence="4">Carboxylesterase type B domain-containing protein</fullName>
    </recommendedName>
</protein>
<dbReference type="EMBL" id="MU865030">
    <property type="protein sequence ID" value="KAK4459661.1"/>
    <property type="molecule type" value="Genomic_DNA"/>
</dbReference>
<proteinExistence type="predicted"/>
<keyword evidence="1" id="KW-0732">Signal</keyword>
<feature type="signal peptide" evidence="1">
    <location>
        <begin position="1"/>
        <end position="22"/>
    </location>
</feature>
<evidence type="ECO:0008006" key="4">
    <source>
        <dbReference type="Google" id="ProtNLM"/>
    </source>
</evidence>
<accession>A0AAV9HIJ2</accession>
<evidence type="ECO:0000313" key="2">
    <source>
        <dbReference type="EMBL" id="KAK4459661.1"/>
    </source>
</evidence>
<evidence type="ECO:0000313" key="3">
    <source>
        <dbReference type="Proteomes" id="UP001321749"/>
    </source>
</evidence>